<keyword evidence="3" id="KW-1185">Reference proteome</keyword>
<proteinExistence type="predicted"/>
<accession>A0AAW2GT66</accession>
<dbReference type="AlphaFoldDB" id="A0AAW2GT66"/>
<name>A0AAW2GT66_9HYME</name>
<sequence length="131" mass="15371">MLLLDYASYTYNKEKNTNKSDINKPSWFHFKLMDDLFGHKPWMIPVLTLDTSNVASTSYNSNSSSLSLRSPSPSLLADKPRKHRKTTEKPALERLMTLLQETKEERKKMHEEFINRQDRLLNILEKIANKM</sequence>
<dbReference type="Proteomes" id="UP001430953">
    <property type="component" value="Unassembled WGS sequence"/>
</dbReference>
<evidence type="ECO:0000313" key="3">
    <source>
        <dbReference type="Proteomes" id="UP001430953"/>
    </source>
</evidence>
<reference evidence="2 3" key="1">
    <citation type="submission" date="2023-03" db="EMBL/GenBank/DDBJ databases">
        <title>High recombination rates correlate with genetic variation in Cardiocondyla obscurior ants.</title>
        <authorList>
            <person name="Errbii M."/>
        </authorList>
    </citation>
    <scope>NUCLEOTIDE SEQUENCE [LARGE SCALE GENOMIC DNA]</scope>
    <source>
        <strain evidence="2">Alpha-2009</strain>
        <tissue evidence="2">Whole body</tissue>
    </source>
</reference>
<protein>
    <submittedName>
        <fullName evidence="2">Uncharacterized protein</fullName>
    </submittedName>
</protein>
<evidence type="ECO:0000256" key="1">
    <source>
        <dbReference type="SAM" id="MobiDB-lite"/>
    </source>
</evidence>
<comment type="caution">
    <text evidence="2">The sequence shown here is derived from an EMBL/GenBank/DDBJ whole genome shotgun (WGS) entry which is preliminary data.</text>
</comment>
<feature type="compositionally biased region" description="Low complexity" evidence="1">
    <location>
        <begin position="56"/>
        <end position="76"/>
    </location>
</feature>
<gene>
    <name evidence="2" type="ORF">PUN28_002230</name>
</gene>
<feature type="region of interest" description="Disordered" evidence="1">
    <location>
        <begin position="56"/>
        <end position="90"/>
    </location>
</feature>
<dbReference type="EMBL" id="JADYXP020000002">
    <property type="protein sequence ID" value="KAL0130408.1"/>
    <property type="molecule type" value="Genomic_DNA"/>
</dbReference>
<organism evidence="2 3">
    <name type="scientific">Cardiocondyla obscurior</name>
    <dbReference type="NCBI Taxonomy" id="286306"/>
    <lineage>
        <taxon>Eukaryota</taxon>
        <taxon>Metazoa</taxon>
        <taxon>Ecdysozoa</taxon>
        <taxon>Arthropoda</taxon>
        <taxon>Hexapoda</taxon>
        <taxon>Insecta</taxon>
        <taxon>Pterygota</taxon>
        <taxon>Neoptera</taxon>
        <taxon>Endopterygota</taxon>
        <taxon>Hymenoptera</taxon>
        <taxon>Apocrita</taxon>
        <taxon>Aculeata</taxon>
        <taxon>Formicoidea</taxon>
        <taxon>Formicidae</taxon>
        <taxon>Myrmicinae</taxon>
        <taxon>Cardiocondyla</taxon>
    </lineage>
</organism>
<evidence type="ECO:0000313" key="2">
    <source>
        <dbReference type="EMBL" id="KAL0130408.1"/>
    </source>
</evidence>